<evidence type="ECO:0000313" key="1">
    <source>
        <dbReference type="EMBL" id="RKO84835.1"/>
    </source>
</evidence>
<protein>
    <submittedName>
        <fullName evidence="1">Uncharacterized protein</fullName>
    </submittedName>
</protein>
<organism evidence="1 2">
    <name type="scientific">Blyttiomyces helicus</name>
    <dbReference type="NCBI Taxonomy" id="388810"/>
    <lineage>
        <taxon>Eukaryota</taxon>
        <taxon>Fungi</taxon>
        <taxon>Fungi incertae sedis</taxon>
        <taxon>Chytridiomycota</taxon>
        <taxon>Chytridiomycota incertae sedis</taxon>
        <taxon>Chytridiomycetes</taxon>
        <taxon>Chytridiomycetes incertae sedis</taxon>
        <taxon>Blyttiomyces</taxon>
    </lineage>
</organism>
<reference evidence="2" key="1">
    <citation type="journal article" date="2018" name="Nat. Microbiol.">
        <title>Leveraging single-cell genomics to expand the fungal tree of life.</title>
        <authorList>
            <person name="Ahrendt S.R."/>
            <person name="Quandt C.A."/>
            <person name="Ciobanu D."/>
            <person name="Clum A."/>
            <person name="Salamov A."/>
            <person name="Andreopoulos B."/>
            <person name="Cheng J.F."/>
            <person name="Woyke T."/>
            <person name="Pelin A."/>
            <person name="Henrissat B."/>
            <person name="Reynolds N.K."/>
            <person name="Benny G.L."/>
            <person name="Smith M.E."/>
            <person name="James T.Y."/>
            <person name="Grigoriev I.V."/>
        </authorList>
    </citation>
    <scope>NUCLEOTIDE SEQUENCE [LARGE SCALE GENOMIC DNA]</scope>
</reference>
<proteinExistence type="predicted"/>
<dbReference type="Proteomes" id="UP000269721">
    <property type="component" value="Unassembled WGS sequence"/>
</dbReference>
<name>A0A4P9W0I2_9FUNG</name>
<accession>A0A4P9W0I2</accession>
<gene>
    <name evidence="1" type="ORF">BDK51DRAFT_28179</name>
</gene>
<sequence length="386" mass="42409">MKALLPKPRLELRERLFNGVKVWRARQEINYVEIVGGGESGSGGGVVNSAVVHNEDAVGPQEGAENLHRYHPFHHQGSEDGKGKSRAELHACVWPPPLLYQDPAAIVIPRQVKARLNVETNTSNADASMRSSRWESGQFARDSRATCPQKFDSEERVGRVKYVKRGLIIQRGPGVIRSRFSIVPVLTWRSKICMTVREGAPANGLRELDVGGGLKVIERGAKASMSNVPKEAGVSEVQASPEPHQLKSNDVGQAEQAGAYNQQVEWGLSLFWIWSATSWEVEGQDISLASILEVDKAKEGIAACRNVPTEAVICLEFACQTLALNLHVPCLLGPLFKPLDSHSRWLQSSNQWHEPWEVMPHTDNSFSQGCVEGMLQGGFAPPVMAC</sequence>
<keyword evidence="2" id="KW-1185">Reference proteome</keyword>
<dbReference type="EMBL" id="KZ999682">
    <property type="protein sequence ID" value="RKO84835.1"/>
    <property type="molecule type" value="Genomic_DNA"/>
</dbReference>
<evidence type="ECO:0000313" key="2">
    <source>
        <dbReference type="Proteomes" id="UP000269721"/>
    </source>
</evidence>
<dbReference type="AlphaFoldDB" id="A0A4P9W0I2"/>